<keyword evidence="2" id="KW-1185">Reference proteome</keyword>
<dbReference type="Proteomes" id="UP000199032">
    <property type="component" value="Unassembled WGS sequence"/>
</dbReference>
<proteinExistence type="predicted"/>
<accession>A0A0S4LQK4</accession>
<reference evidence="1 2" key="1">
    <citation type="submission" date="2015-10" db="EMBL/GenBank/DDBJ databases">
        <authorList>
            <person name="Gilbert D.G."/>
        </authorList>
    </citation>
    <scope>NUCLEOTIDE SEQUENCE [LARGE SCALE GENOMIC DNA]</scope>
    <source>
        <strain evidence="1">COMA1</strain>
    </source>
</reference>
<protein>
    <submittedName>
        <fullName evidence="1">Uncharacterized protein</fullName>
    </submittedName>
</protein>
<organism evidence="1 2">
    <name type="scientific">Candidatus Nitrospira nitrosa</name>
    <dbReference type="NCBI Taxonomy" id="1742972"/>
    <lineage>
        <taxon>Bacteria</taxon>
        <taxon>Pseudomonadati</taxon>
        <taxon>Nitrospirota</taxon>
        <taxon>Nitrospiria</taxon>
        <taxon>Nitrospirales</taxon>
        <taxon>Nitrospiraceae</taxon>
        <taxon>Nitrospira</taxon>
    </lineage>
</organism>
<evidence type="ECO:0000313" key="1">
    <source>
        <dbReference type="EMBL" id="CUS39230.1"/>
    </source>
</evidence>
<sequence length="113" mass="12945">MDAKRETIQEDVTEMRWWWRKRAMMSVKMIDGQTGEKTGVLTVEKIGARIGSWIDGKTDGKIDNSIDERMGEKIDGSRGVRIIVPMLVVNCEDSIERITWLASMAVKDERMRA</sequence>
<gene>
    <name evidence="1" type="ORF">COMA1_70101</name>
</gene>
<evidence type="ECO:0000313" key="2">
    <source>
        <dbReference type="Proteomes" id="UP000199032"/>
    </source>
</evidence>
<dbReference type="AlphaFoldDB" id="A0A0S4LQK4"/>
<name>A0A0S4LQK4_9BACT</name>
<dbReference type="EMBL" id="CZQA01000013">
    <property type="protein sequence ID" value="CUS39230.1"/>
    <property type="molecule type" value="Genomic_DNA"/>
</dbReference>